<keyword evidence="3" id="KW-1185">Reference proteome</keyword>
<dbReference type="EMBL" id="CP002690">
    <property type="protein sequence ID" value="AEE14663.1"/>
    <property type="molecule type" value="Genomic_DNA"/>
</dbReference>
<dbReference type="Gene3D" id="1.10.4080.10">
    <property type="entry name" value="ADP-ribosylation/Crystallin J1"/>
    <property type="match status" value="1"/>
</dbReference>
<dbReference type="STRING" id="747365.Thena_1034"/>
<dbReference type="SUPFAM" id="SSF56655">
    <property type="entry name" value="Carbohydrate phosphatase"/>
    <property type="match status" value="1"/>
</dbReference>
<dbReference type="GO" id="GO:0008934">
    <property type="term" value="F:inositol monophosphate 1-phosphatase activity"/>
    <property type="evidence" value="ECO:0007669"/>
    <property type="project" value="TreeGrafter"/>
</dbReference>
<dbReference type="Proteomes" id="UP000011765">
    <property type="component" value="Chromosome"/>
</dbReference>
<dbReference type="eggNOG" id="COG1397">
    <property type="taxonomic scope" value="Bacteria"/>
</dbReference>
<dbReference type="OrthoDB" id="9798107at2"/>
<dbReference type="GO" id="GO:0006020">
    <property type="term" value="P:inositol metabolic process"/>
    <property type="evidence" value="ECO:0007669"/>
    <property type="project" value="TreeGrafter"/>
</dbReference>
<keyword evidence="1" id="KW-0479">Metal-binding</keyword>
<dbReference type="Gene3D" id="3.30.540.10">
    <property type="entry name" value="Fructose-1,6-Bisphosphatase, subunit A, domain 1"/>
    <property type="match status" value="1"/>
</dbReference>
<evidence type="ECO:0000313" key="3">
    <source>
        <dbReference type="Proteomes" id="UP000011765"/>
    </source>
</evidence>
<proteinExistence type="predicted"/>
<protein>
    <submittedName>
        <fullName evidence="2">ADP-ribosylation/Crystallin J1</fullName>
    </submittedName>
</protein>
<dbReference type="SUPFAM" id="SSF101478">
    <property type="entry name" value="ADP-ribosylglycohydrolase"/>
    <property type="match status" value="1"/>
</dbReference>
<dbReference type="InterPro" id="IPR036705">
    <property type="entry name" value="Ribosyl_crysJ1_sf"/>
</dbReference>
<dbReference type="Pfam" id="PF03747">
    <property type="entry name" value="ADP_ribosyl_GH"/>
    <property type="match status" value="1"/>
</dbReference>
<dbReference type="eggNOG" id="COG0483">
    <property type="taxonomic scope" value="Bacteria"/>
</dbReference>
<gene>
    <name evidence="2" type="ORF">Thena_1034</name>
</gene>
<comment type="cofactor">
    <cofactor evidence="1">
        <name>Mg(2+)</name>
        <dbReference type="ChEBI" id="CHEBI:18420"/>
    </cofactor>
    <text evidence="1">Binds 2 magnesium ions per subunit.</text>
</comment>
<accession>M1E7I8</accession>
<evidence type="ECO:0000256" key="1">
    <source>
        <dbReference type="PIRSR" id="PIRSR605502-1"/>
    </source>
</evidence>
<dbReference type="Pfam" id="PF00459">
    <property type="entry name" value="Inositol_P"/>
    <property type="match status" value="1"/>
</dbReference>
<keyword evidence="1" id="KW-0460">Magnesium</keyword>
<feature type="binding site" evidence="1">
    <location>
        <position position="525"/>
    </location>
    <ligand>
        <name>Mg(2+)</name>
        <dbReference type="ChEBI" id="CHEBI:18420"/>
        <label>1</label>
    </ligand>
</feature>
<dbReference type="HOGENOM" id="CLU_432592_0_0_9"/>
<dbReference type="InterPro" id="IPR005502">
    <property type="entry name" value="Ribosyl_crysJ1"/>
</dbReference>
<sequence>MVQEVFFYDELNIAVSLAKEVGSYFDKLFVENPKLASNKVEDIEEKIYLSLREKFPTYGFHCESMGILSQSTHENNIYWIVSALSGLEPFTKGYRGACVSIALLSNRELVLGVVYSFNFDDLFYWSKGLECVYRNEQKTTSDLKSNVILTSYEADKNSKTNSILCYPYKYKCVPSFSYRLALCSVGEGVFAIDCSNPTTFTYAAPHALLVGNRLNLYDETGKEVRYSKQGYSGCGQVCFGGDYKVIRDFVGKNWKSVLYRPPLENVLNLNQTETPKLGKSVKDKCLLSKVQGTLMGLIVGDSFGYSNSNEKVIDFTIENQMLEPVNSEIVIILSRVLSKYCSYDFKKVIESYLYWYNSEPLEVSFSESSSFSALNYLFHIPESYSSESIDDISNSFLLRIIPIAIFTLNSSFEEAFDIVEKDCKITNPNSLCLECAKIFLYTIRLALKRRLTKEDLYRYALRFVSENDFSDNVKNALINAKTQAHPNHNEKSENVLICIQNLFYELLNSSSFEESIIKTSIRGGDTSKNCALVGSLFGALYGLENIPLYFKDKILSSRSIKGLPKVTYPRPQIFWPVDILIIAENLLKC</sequence>
<organism evidence="2 3">
    <name type="scientific">Thermodesulfobium narugense DSM 14796</name>
    <dbReference type="NCBI Taxonomy" id="747365"/>
    <lineage>
        <taxon>Bacteria</taxon>
        <taxon>Pseudomonadati</taxon>
        <taxon>Thermodesulfobiota</taxon>
        <taxon>Thermodesulfobiia</taxon>
        <taxon>Thermodesulfobiales</taxon>
        <taxon>Thermodesulfobiaceae</taxon>
        <taxon>Thermodesulfobium</taxon>
    </lineage>
</organism>
<dbReference type="PANTHER" id="PTHR20854:SF4">
    <property type="entry name" value="INOSITOL-1-MONOPHOSPHATASE-RELATED"/>
    <property type="match status" value="1"/>
</dbReference>
<name>M1E7I8_9BACT</name>
<evidence type="ECO:0000313" key="2">
    <source>
        <dbReference type="EMBL" id="AEE14663.1"/>
    </source>
</evidence>
<dbReference type="InterPro" id="IPR000760">
    <property type="entry name" value="Inositol_monophosphatase-like"/>
</dbReference>
<reference evidence="2 3" key="1">
    <citation type="submission" date="2011-04" db="EMBL/GenBank/DDBJ databases">
        <title>The complete genome of Thermodesulfobium narugense DSM 14796.</title>
        <authorList>
            <consortium name="US DOE Joint Genome Institute (JGI-PGF)"/>
            <person name="Lucas S."/>
            <person name="Han J."/>
            <person name="Lapidus A."/>
            <person name="Bruce D."/>
            <person name="Goodwin L."/>
            <person name="Pitluck S."/>
            <person name="Peters L."/>
            <person name="Kyrpides N."/>
            <person name="Mavromatis K."/>
            <person name="Pagani I."/>
            <person name="Ivanova N."/>
            <person name="Ovchinnikova G."/>
            <person name="Zhang X."/>
            <person name="Saunders L."/>
            <person name="Detter J.C."/>
            <person name="Tapia R."/>
            <person name="Han C."/>
            <person name="Land M."/>
            <person name="Hauser L."/>
            <person name="Markowitz V."/>
            <person name="Cheng J.-F."/>
            <person name="Hugenholtz P."/>
            <person name="Woyke T."/>
            <person name="Wu D."/>
            <person name="Spring S."/>
            <person name="Schroeder M."/>
            <person name="Brambilla E."/>
            <person name="Klenk H.-P."/>
            <person name="Eisen J.A."/>
        </authorList>
    </citation>
    <scope>NUCLEOTIDE SEQUENCE [LARGE SCALE GENOMIC DNA]</scope>
    <source>
        <strain evidence="2 3">DSM 14796</strain>
    </source>
</reference>
<dbReference type="AlphaFoldDB" id="M1E7I8"/>
<dbReference type="KEGG" id="tnr:Thena_1034"/>
<dbReference type="PANTHER" id="PTHR20854">
    <property type="entry name" value="INOSITOL MONOPHOSPHATASE"/>
    <property type="match status" value="1"/>
</dbReference>
<dbReference type="GO" id="GO:0007165">
    <property type="term" value="P:signal transduction"/>
    <property type="evidence" value="ECO:0007669"/>
    <property type="project" value="TreeGrafter"/>
</dbReference>
<dbReference type="GO" id="GO:0046872">
    <property type="term" value="F:metal ion binding"/>
    <property type="evidence" value="ECO:0007669"/>
    <property type="project" value="UniProtKB-KW"/>
</dbReference>